<gene>
    <name evidence="4" type="ORF">OESDEN_14086</name>
</gene>
<sequence>MFRGEFASLKAMMETNSVRVPRPISVLNLGAHGWALVTEYIDMGGGNRQDLVKLGSQLARMHKHNEDCLKAAEHSEGFVGGDHTTGNYKHGVKQFGFHTTTCCGFIPQNNEWCDDWATFFVRNRLKQQVDLLIEKGDRDLKEAWPELERKSMSLLASCEGVIPALVHGDLWGGNWSSCDEGPIIFDPASAFCDPEFEQGIMNMFGGYGSDFWAEYHKILPARPGRRQRVLLYELFNHLNHWSDSCIGTRRPVGRELVKLRRRSSYFVIFLVIFDPASAFCDPEFEQGIMNMFGGYGSDFWAEYHKILPARPGRRQRVLLYELFNHLNHWNHFGTSYKGSSMSLIRQVCCL</sequence>
<keyword evidence="3 4" id="KW-0418">Kinase</keyword>
<dbReference type="Gene3D" id="3.90.1200.10">
    <property type="match status" value="2"/>
</dbReference>
<dbReference type="InterPro" id="IPR016477">
    <property type="entry name" value="Fructo-/Ketosamine-3-kinase"/>
</dbReference>
<dbReference type="Proteomes" id="UP000053660">
    <property type="component" value="Unassembled WGS sequence"/>
</dbReference>
<keyword evidence="3" id="KW-0808">Transferase</keyword>
<keyword evidence="5" id="KW-1185">Reference proteome</keyword>
<evidence type="ECO:0000256" key="3">
    <source>
        <dbReference type="PIRNR" id="PIRNR006221"/>
    </source>
</evidence>
<dbReference type="PANTHER" id="PTHR12149">
    <property type="entry name" value="FRUCTOSAMINE 3 KINASE-RELATED PROTEIN"/>
    <property type="match status" value="1"/>
</dbReference>
<evidence type="ECO:0000313" key="5">
    <source>
        <dbReference type="Proteomes" id="UP000053660"/>
    </source>
</evidence>
<dbReference type="GO" id="GO:0102193">
    <property type="term" value="F:protein-ribulosamine 3-kinase activity"/>
    <property type="evidence" value="ECO:0007669"/>
    <property type="project" value="UniProtKB-EC"/>
</dbReference>
<organism evidence="4 5">
    <name type="scientific">Oesophagostomum dentatum</name>
    <name type="common">Nodular worm</name>
    <dbReference type="NCBI Taxonomy" id="61180"/>
    <lineage>
        <taxon>Eukaryota</taxon>
        <taxon>Metazoa</taxon>
        <taxon>Ecdysozoa</taxon>
        <taxon>Nematoda</taxon>
        <taxon>Chromadorea</taxon>
        <taxon>Rhabditida</taxon>
        <taxon>Rhabditina</taxon>
        <taxon>Rhabditomorpha</taxon>
        <taxon>Strongyloidea</taxon>
        <taxon>Strongylidae</taxon>
        <taxon>Oesophagostomum</taxon>
    </lineage>
</organism>
<proteinExistence type="inferred from homology"/>
<dbReference type="OrthoDB" id="5772781at2759"/>
<reference evidence="4 5" key="1">
    <citation type="submission" date="2014-03" db="EMBL/GenBank/DDBJ databases">
        <title>Draft genome of the hookworm Oesophagostomum dentatum.</title>
        <authorList>
            <person name="Mitreva M."/>
        </authorList>
    </citation>
    <scope>NUCLEOTIDE SEQUENCE [LARGE SCALE GENOMIC DNA]</scope>
    <source>
        <strain evidence="4 5">OD-Hann</strain>
    </source>
</reference>
<evidence type="ECO:0000313" key="4">
    <source>
        <dbReference type="EMBL" id="KHJ86172.1"/>
    </source>
</evidence>
<dbReference type="SUPFAM" id="SSF56112">
    <property type="entry name" value="Protein kinase-like (PK-like)"/>
    <property type="match status" value="1"/>
</dbReference>
<dbReference type="GO" id="GO:0016301">
    <property type="term" value="F:kinase activity"/>
    <property type="evidence" value="ECO:0007669"/>
    <property type="project" value="UniProtKB-UniRule"/>
</dbReference>
<evidence type="ECO:0000256" key="1">
    <source>
        <dbReference type="ARBA" id="ARBA00011961"/>
    </source>
</evidence>
<comment type="catalytic activity">
    <reaction evidence="2">
        <text>N(6)-D-ribulosyl-L-lysyl-[protein] + ATP = N(6)-(3-O-phospho-D-ribulosyl)-L-lysyl-[protein] + ADP + H(+)</text>
        <dbReference type="Rhea" id="RHEA:48432"/>
        <dbReference type="Rhea" id="RHEA-COMP:12103"/>
        <dbReference type="Rhea" id="RHEA-COMP:12104"/>
        <dbReference type="ChEBI" id="CHEBI:15378"/>
        <dbReference type="ChEBI" id="CHEBI:30616"/>
        <dbReference type="ChEBI" id="CHEBI:90418"/>
        <dbReference type="ChEBI" id="CHEBI:90420"/>
        <dbReference type="ChEBI" id="CHEBI:456216"/>
        <dbReference type="EC" id="2.7.1.172"/>
    </reaction>
    <physiologicalReaction direction="left-to-right" evidence="2">
        <dbReference type="Rhea" id="RHEA:48433"/>
    </physiologicalReaction>
</comment>
<evidence type="ECO:0000256" key="2">
    <source>
        <dbReference type="ARBA" id="ARBA00048655"/>
    </source>
</evidence>
<protein>
    <recommendedName>
        <fullName evidence="1">protein-ribulosamine 3-kinase</fullName>
        <ecNumber evidence="1">2.7.1.172</ecNumber>
    </recommendedName>
</protein>
<dbReference type="EC" id="2.7.1.172" evidence="1"/>
<dbReference type="PIRSF" id="PIRSF006221">
    <property type="entry name" value="Ketosamine-3-kinase"/>
    <property type="match status" value="1"/>
</dbReference>
<dbReference type="AlphaFoldDB" id="A0A0B1SRQ7"/>
<accession>A0A0B1SRQ7</accession>
<dbReference type="PANTHER" id="PTHR12149:SF8">
    <property type="entry name" value="PROTEIN-RIBULOSAMINE 3-KINASE"/>
    <property type="match status" value="1"/>
</dbReference>
<dbReference type="InterPro" id="IPR011009">
    <property type="entry name" value="Kinase-like_dom_sf"/>
</dbReference>
<dbReference type="Pfam" id="PF03881">
    <property type="entry name" value="Fructosamin_kin"/>
    <property type="match status" value="2"/>
</dbReference>
<comment type="similarity">
    <text evidence="3">Belongs to the fructosamine kinase family.</text>
</comment>
<name>A0A0B1SRQ7_OESDE</name>
<dbReference type="EMBL" id="KN561325">
    <property type="protein sequence ID" value="KHJ86172.1"/>
    <property type="molecule type" value="Genomic_DNA"/>
</dbReference>